<dbReference type="AlphaFoldDB" id="A0AAE4NUU3"/>
<evidence type="ECO:0000313" key="1">
    <source>
        <dbReference type="EMBL" id="MDV3103737.1"/>
    </source>
</evidence>
<dbReference type="EMBL" id="JAVDZE010000001">
    <property type="protein sequence ID" value="MDV3103737.1"/>
    <property type="molecule type" value="Genomic_DNA"/>
</dbReference>
<gene>
    <name evidence="1" type="ORF">RBI02_04145</name>
</gene>
<dbReference type="Proteomes" id="UP001245683">
    <property type="component" value="Unassembled WGS sequence"/>
</dbReference>
<sequence>MEGDNEKVHAKKFSVMDIPNIVYKMLAPYVGRFDFYHYISLEPLLEEDYVPEDVKNLVRYLWEVYLGFFVSGGDDQGEMEKQAPTKLIPPEYRWYIKDDMIRKLPKGVHVYKGPRGGIFVDLRELKDVRNTYDVNVESKNKSVYTPNWIEFAFKSKSEVSEEEKKIWKYLVEFSSYKKALNMLFNISDIEVEVVEEEGEGDKWKVAYIEGKIKFFGKNITEEERVKQSDTALLLYYGELNKAIRTIGWYYYHAVGHLMFREYGFDEEMLGKLREWVGKVKISDYGNLDLEEFWCEAFALHSLTGGRPSKYGYVPKEFERLISDIIGKLFDKGYAGKERIGGYVYDSFDTEVGVKKSEPEGLNIKVDREDAEAEKGV</sequence>
<proteinExistence type="predicted"/>
<dbReference type="RefSeq" id="WP_315340748.1">
    <property type="nucleotide sequence ID" value="NZ_JAVDZE010000001.1"/>
</dbReference>
<comment type="caution">
    <text evidence="1">The sequence shown here is derived from an EMBL/GenBank/DDBJ whole genome shotgun (WGS) entry which is preliminary data.</text>
</comment>
<accession>A0AAE4NUU3</accession>
<organism evidence="1 2">
    <name type="scientific">Thermococcus waiotapuensis</name>
    <dbReference type="NCBI Taxonomy" id="90909"/>
    <lineage>
        <taxon>Archaea</taxon>
        <taxon>Methanobacteriati</taxon>
        <taxon>Methanobacteriota</taxon>
        <taxon>Thermococci</taxon>
        <taxon>Thermococcales</taxon>
        <taxon>Thermococcaceae</taxon>
        <taxon>Thermococcus</taxon>
    </lineage>
</organism>
<protein>
    <submittedName>
        <fullName evidence="1">Uncharacterized protein</fullName>
    </submittedName>
</protein>
<name>A0AAE4NUU3_9EURY</name>
<evidence type="ECO:0000313" key="2">
    <source>
        <dbReference type="Proteomes" id="UP001245683"/>
    </source>
</evidence>
<keyword evidence="2" id="KW-1185">Reference proteome</keyword>
<reference evidence="1 2" key="1">
    <citation type="submission" date="2023-08" db="EMBL/GenBank/DDBJ databases">
        <title>Draft genome sequence of Thermococcus waiotapuensis WT1T, a thermophilic sulphur-dependent archaeon from order Thermococcales.</title>
        <authorList>
            <person name="Manners S.H."/>
            <person name="Carere C.R."/>
            <person name="Dhami M.K."/>
            <person name="Dobson R.C.J."/>
            <person name="Stott M.B."/>
        </authorList>
    </citation>
    <scope>NUCLEOTIDE SEQUENCE [LARGE SCALE GENOMIC DNA]</scope>
    <source>
        <strain evidence="1 2">WT1</strain>
    </source>
</reference>